<keyword evidence="1" id="KW-0805">Transcription regulation</keyword>
<dbReference type="PANTHER" id="PTHR46796:SF6">
    <property type="entry name" value="ARAC SUBFAMILY"/>
    <property type="match status" value="1"/>
</dbReference>
<evidence type="ECO:0000313" key="5">
    <source>
        <dbReference type="EMBL" id="ATI79948.1"/>
    </source>
</evidence>
<sequence length="264" mass="29594">MAADGQAIISSDHALLDLCVTPRPVNMRGSFAGTWDGHRFEPLGDIIFVPPGYPLHLRWDGNGEQYSIRCELRGKLARHRFRNRMDWTEARLLASLDISSHSVRLLLRRLAEEARSPRRDTRLLVGAIATQLTVELSRYLEFVTDNMAHGGLSAWRLRLIDERLEKETVPPTLVELAGLCSISVRQLTRGFLKSRGCTLGQYVHQSRIDAVKRLLATQESIKSVADAVGFSSTSSLAQAFRRSTGLTPRSYQQRIWRSSGSGHS</sequence>
<dbReference type="Pfam" id="PF12833">
    <property type="entry name" value="HTH_18"/>
    <property type="match status" value="1"/>
</dbReference>
<dbReference type="InterPro" id="IPR050204">
    <property type="entry name" value="AraC_XylS_family_regulators"/>
</dbReference>
<dbReference type="Gene3D" id="1.10.10.60">
    <property type="entry name" value="Homeodomain-like"/>
    <property type="match status" value="1"/>
</dbReference>
<evidence type="ECO:0000256" key="3">
    <source>
        <dbReference type="ARBA" id="ARBA00023163"/>
    </source>
</evidence>
<dbReference type="SMART" id="SM00342">
    <property type="entry name" value="HTH_ARAC"/>
    <property type="match status" value="1"/>
</dbReference>
<dbReference type="InterPro" id="IPR009057">
    <property type="entry name" value="Homeodomain-like_sf"/>
</dbReference>
<gene>
    <name evidence="5" type="ORF">A6768_07930</name>
</gene>
<evidence type="ECO:0000259" key="4">
    <source>
        <dbReference type="PROSITE" id="PS01124"/>
    </source>
</evidence>
<dbReference type="EMBL" id="CP023741">
    <property type="protein sequence ID" value="ATI79948.1"/>
    <property type="molecule type" value="Genomic_DNA"/>
</dbReference>
<evidence type="ECO:0000256" key="2">
    <source>
        <dbReference type="ARBA" id="ARBA00023125"/>
    </source>
</evidence>
<dbReference type="KEGG" id="sya:A6768_07930"/>
<dbReference type="PANTHER" id="PTHR46796">
    <property type="entry name" value="HTH-TYPE TRANSCRIPTIONAL ACTIVATOR RHAS-RELATED"/>
    <property type="match status" value="1"/>
</dbReference>
<dbReference type="SUPFAM" id="SSF46689">
    <property type="entry name" value="Homeodomain-like"/>
    <property type="match status" value="1"/>
</dbReference>
<keyword evidence="2" id="KW-0238">DNA-binding</keyword>
<dbReference type="PROSITE" id="PS50096">
    <property type="entry name" value="IQ"/>
    <property type="match status" value="1"/>
</dbReference>
<keyword evidence="3" id="KW-0804">Transcription</keyword>
<accession>A0A291MYG3</accession>
<dbReference type="InterPro" id="IPR018062">
    <property type="entry name" value="HTH_AraC-typ_CS"/>
</dbReference>
<proteinExistence type="predicted"/>
<dbReference type="Proteomes" id="UP000219422">
    <property type="component" value="Chromosome"/>
</dbReference>
<reference evidence="5 6" key="1">
    <citation type="submission" date="2017-10" db="EMBL/GenBank/DDBJ databases">
        <title>Sphingobium yanoikuyae S72.</title>
        <authorList>
            <person name="Sanchez E."/>
            <person name="Bustos P."/>
            <person name="Mendoza P."/>
            <person name="Guo X."/>
            <person name="Mendoza A."/>
        </authorList>
    </citation>
    <scope>NUCLEOTIDE SEQUENCE [LARGE SCALE GENOMIC DNA]</scope>
    <source>
        <strain evidence="5 6">S72</strain>
    </source>
</reference>
<organism evidence="5 6">
    <name type="scientific">Sphingobium yanoikuyae</name>
    <name type="common">Sphingomonas yanoikuyae</name>
    <dbReference type="NCBI Taxonomy" id="13690"/>
    <lineage>
        <taxon>Bacteria</taxon>
        <taxon>Pseudomonadati</taxon>
        <taxon>Pseudomonadota</taxon>
        <taxon>Alphaproteobacteria</taxon>
        <taxon>Sphingomonadales</taxon>
        <taxon>Sphingomonadaceae</taxon>
        <taxon>Sphingobium</taxon>
    </lineage>
</organism>
<dbReference type="GO" id="GO:0003700">
    <property type="term" value="F:DNA-binding transcription factor activity"/>
    <property type="evidence" value="ECO:0007669"/>
    <property type="project" value="InterPro"/>
</dbReference>
<feature type="domain" description="HTH araC/xylS-type" evidence="4">
    <location>
        <begin position="154"/>
        <end position="254"/>
    </location>
</feature>
<dbReference type="GO" id="GO:0043565">
    <property type="term" value="F:sequence-specific DNA binding"/>
    <property type="evidence" value="ECO:0007669"/>
    <property type="project" value="InterPro"/>
</dbReference>
<dbReference type="AlphaFoldDB" id="A0A291MYG3"/>
<dbReference type="InterPro" id="IPR018060">
    <property type="entry name" value="HTH_AraC"/>
</dbReference>
<dbReference type="PROSITE" id="PS00041">
    <property type="entry name" value="HTH_ARAC_FAMILY_1"/>
    <property type="match status" value="1"/>
</dbReference>
<evidence type="ECO:0000313" key="6">
    <source>
        <dbReference type="Proteomes" id="UP000219422"/>
    </source>
</evidence>
<protein>
    <submittedName>
        <fullName evidence="5">AraC family transcriptional regulator</fullName>
    </submittedName>
</protein>
<evidence type="ECO:0000256" key="1">
    <source>
        <dbReference type="ARBA" id="ARBA00023015"/>
    </source>
</evidence>
<name>A0A291MYG3_SPHYA</name>
<dbReference type="PROSITE" id="PS01124">
    <property type="entry name" value="HTH_ARAC_FAMILY_2"/>
    <property type="match status" value="1"/>
</dbReference>